<dbReference type="GO" id="GO:0004298">
    <property type="term" value="F:threonine-type endopeptidase activity"/>
    <property type="evidence" value="ECO:0007669"/>
    <property type="project" value="UniProtKB-KW"/>
</dbReference>
<proteinExistence type="predicted"/>
<protein>
    <submittedName>
        <fullName evidence="5">Uncharacterized protein</fullName>
    </submittedName>
</protein>
<dbReference type="Proteomes" id="UP000288805">
    <property type="component" value="Unassembled WGS sequence"/>
</dbReference>
<dbReference type="PRINTS" id="PR00141">
    <property type="entry name" value="PROTEASOME"/>
</dbReference>
<name>A0A438HWL5_VITVI</name>
<dbReference type="InterPro" id="IPR029055">
    <property type="entry name" value="Ntn_hydrolases_N"/>
</dbReference>
<comment type="caution">
    <text evidence="5">The sequence shown here is derived from an EMBL/GenBank/DDBJ whole genome shotgun (WGS) entry which is preliminary data.</text>
</comment>
<keyword evidence="4" id="KW-0378">Hydrolase</keyword>
<dbReference type="AlphaFoldDB" id="A0A438HWL5"/>
<evidence type="ECO:0000313" key="6">
    <source>
        <dbReference type="Proteomes" id="UP000288805"/>
    </source>
</evidence>
<sequence length="40" mass="4623">MILLEMMCCVFSGSGSSYLYGFFDQEWKEGMTKDEAEVLF</sequence>
<accession>A0A438HWL5</accession>
<dbReference type="Pfam" id="PF00227">
    <property type="entry name" value="Proteasome"/>
    <property type="match status" value="1"/>
</dbReference>
<keyword evidence="1" id="KW-0963">Cytoplasm</keyword>
<evidence type="ECO:0000256" key="1">
    <source>
        <dbReference type="ARBA" id="ARBA00022490"/>
    </source>
</evidence>
<dbReference type="InterPro" id="IPR000243">
    <property type="entry name" value="Pept_T1A_subB"/>
</dbReference>
<dbReference type="SUPFAM" id="SSF56235">
    <property type="entry name" value="N-terminal nucleophile aminohydrolases (Ntn hydrolases)"/>
    <property type="match status" value="1"/>
</dbReference>
<dbReference type="EMBL" id="QGNW01000170">
    <property type="protein sequence ID" value="RVW88790.1"/>
    <property type="molecule type" value="Genomic_DNA"/>
</dbReference>
<evidence type="ECO:0000256" key="4">
    <source>
        <dbReference type="ARBA" id="ARBA00022801"/>
    </source>
</evidence>
<reference evidence="5 6" key="1">
    <citation type="journal article" date="2018" name="PLoS Genet.">
        <title>Population sequencing reveals clonal diversity and ancestral inbreeding in the grapevine cultivar Chardonnay.</title>
        <authorList>
            <person name="Roach M.J."/>
            <person name="Johnson D.L."/>
            <person name="Bohlmann J."/>
            <person name="van Vuuren H.J."/>
            <person name="Jones S.J."/>
            <person name="Pretorius I.S."/>
            <person name="Schmidt S.A."/>
            <person name="Borneman A.R."/>
        </authorList>
    </citation>
    <scope>NUCLEOTIDE SEQUENCE [LARGE SCALE GENOMIC DNA]</scope>
    <source>
        <strain evidence="6">cv. Chardonnay</strain>
        <tissue evidence="5">Leaf</tissue>
    </source>
</reference>
<gene>
    <name evidence="5" type="ORF">CK203_034679</name>
</gene>
<dbReference type="GO" id="GO:0005839">
    <property type="term" value="C:proteasome core complex"/>
    <property type="evidence" value="ECO:0007669"/>
    <property type="project" value="InterPro"/>
</dbReference>
<dbReference type="GO" id="GO:0051603">
    <property type="term" value="P:proteolysis involved in protein catabolic process"/>
    <property type="evidence" value="ECO:0007669"/>
    <property type="project" value="InterPro"/>
</dbReference>
<keyword evidence="2" id="KW-0645">Protease</keyword>
<evidence type="ECO:0000313" key="5">
    <source>
        <dbReference type="EMBL" id="RVW88790.1"/>
    </source>
</evidence>
<evidence type="ECO:0000256" key="3">
    <source>
        <dbReference type="ARBA" id="ARBA00022698"/>
    </source>
</evidence>
<evidence type="ECO:0000256" key="2">
    <source>
        <dbReference type="ARBA" id="ARBA00022670"/>
    </source>
</evidence>
<dbReference type="Gene3D" id="3.60.20.10">
    <property type="entry name" value="Glutamine Phosphoribosylpyrophosphate, subunit 1, domain 1"/>
    <property type="match status" value="1"/>
</dbReference>
<organism evidence="5 6">
    <name type="scientific">Vitis vinifera</name>
    <name type="common">Grape</name>
    <dbReference type="NCBI Taxonomy" id="29760"/>
    <lineage>
        <taxon>Eukaryota</taxon>
        <taxon>Viridiplantae</taxon>
        <taxon>Streptophyta</taxon>
        <taxon>Embryophyta</taxon>
        <taxon>Tracheophyta</taxon>
        <taxon>Spermatophyta</taxon>
        <taxon>Magnoliopsida</taxon>
        <taxon>eudicotyledons</taxon>
        <taxon>Gunneridae</taxon>
        <taxon>Pentapetalae</taxon>
        <taxon>rosids</taxon>
        <taxon>Vitales</taxon>
        <taxon>Vitaceae</taxon>
        <taxon>Viteae</taxon>
        <taxon>Vitis</taxon>
    </lineage>
</organism>
<keyword evidence="3" id="KW-0888">Threonine protease</keyword>
<dbReference type="InterPro" id="IPR001353">
    <property type="entry name" value="Proteasome_sua/b"/>
</dbReference>